<evidence type="ECO:0000256" key="3">
    <source>
        <dbReference type="RuleBase" id="RU004475"/>
    </source>
</evidence>
<dbReference type="InterPro" id="IPR050177">
    <property type="entry name" value="Lipid_A_modif_metabolic_enz"/>
</dbReference>
<feature type="domain" description="3-beta hydroxysteroid dehydrogenase/isomerase" evidence="4">
    <location>
        <begin position="7"/>
        <end position="278"/>
    </location>
</feature>
<dbReference type="GO" id="GO:0016616">
    <property type="term" value="F:oxidoreductase activity, acting on the CH-OH group of donors, NAD or NADP as acceptor"/>
    <property type="evidence" value="ECO:0007669"/>
    <property type="project" value="InterPro"/>
</dbReference>
<protein>
    <submittedName>
        <fullName evidence="5">3 beta-hydroxysteroid dehydrogenase type 7-like</fullName>
    </submittedName>
</protein>
<dbReference type="FunFam" id="3.40.50.720:FF:000495">
    <property type="entry name" value="3 hydroxysteroid dehydrogenase, putative"/>
    <property type="match status" value="1"/>
</dbReference>
<sequence>MGKTYFITGGGGNLGNCLVKIICENNIENANKIKIYDISIPSEVRISQADVCRDSGIEIEWIEESVTDQERLISAMKNVDVVFHMACLMDLYNRVDHHIVWNCNVSGTMKVIEACIENNVGCLIYTSSVHVIGPNSNRDPWVNGDEDTNYPSSRTESYEITKYEAEQTVIKANGSRRFGGKSLTTCALRAPGFYGGDDKALKALLPSNGSKNMRSFTDPSHLQSRMYIDNVAWSHLVAAAKLQNNPDLGGKAYFIGDDTPQLSYTRLNEHFFNHRGFKIVGREPFLPYWSFILLIYAINFMSKFLAIFGIRFMQEFLTPFMMQSACSCFTVSHRKFEADFQYKPLRSWEESRDATRKFVDTIIEEY</sequence>
<accession>A0A6F9DF18</accession>
<evidence type="ECO:0000256" key="1">
    <source>
        <dbReference type="ARBA" id="ARBA00009219"/>
    </source>
</evidence>
<keyword evidence="2 3" id="KW-0560">Oxidoreductase</keyword>
<keyword evidence="3" id="KW-0472">Membrane</keyword>
<dbReference type="PANTHER" id="PTHR43245">
    <property type="entry name" value="BIFUNCTIONAL POLYMYXIN RESISTANCE PROTEIN ARNA"/>
    <property type="match status" value="1"/>
</dbReference>
<evidence type="ECO:0000256" key="2">
    <source>
        <dbReference type="ARBA" id="ARBA00023002"/>
    </source>
</evidence>
<feature type="transmembrane region" description="Helical" evidence="3">
    <location>
        <begin position="288"/>
        <end position="313"/>
    </location>
</feature>
<dbReference type="Pfam" id="PF01073">
    <property type="entry name" value="3Beta_HSD"/>
    <property type="match status" value="1"/>
</dbReference>
<reference evidence="5" key="1">
    <citation type="submission" date="2020-04" db="EMBL/GenBank/DDBJ databases">
        <authorList>
            <person name="Neveu A P."/>
        </authorList>
    </citation>
    <scope>NUCLEOTIDE SEQUENCE</scope>
    <source>
        <tissue evidence="5">Whole embryo</tissue>
    </source>
</reference>
<dbReference type="InterPro" id="IPR036291">
    <property type="entry name" value="NAD(P)-bd_dom_sf"/>
</dbReference>
<gene>
    <name evidence="5" type="primary">Hsd3b7</name>
</gene>
<dbReference type="EMBL" id="LR785867">
    <property type="protein sequence ID" value="CAB3254352.1"/>
    <property type="molecule type" value="mRNA"/>
</dbReference>
<dbReference type="SUPFAM" id="SSF51735">
    <property type="entry name" value="NAD(P)-binding Rossmann-fold domains"/>
    <property type="match status" value="1"/>
</dbReference>
<evidence type="ECO:0000259" key="4">
    <source>
        <dbReference type="Pfam" id="PF01073"/>
    </source>
</evidence>
<keyword evidence="3" id="KW-1133">Transmembrane helix</keyword>
<keyword evidence="3" id="KW-0812">Transmembrane</keyword>
<dbReference type="GO" id="GO:0006694">
    <property type="term" value="P:steroid biosynthetic process"/>
    <property type="evidence" value="ECO:0007669"/>
    <property type="project" value="InterPro"/>
</dbReference>
<organism evidence="5">
    <name type="scientific">Phallusia mammillata</name>
    <dbReference type="NCBI Taxonomy" id="59560"/>
    <lineage>
        <taxon>Eukaryota</taxon>
        <taxon>Metazoa</taxon>
        <taxon>Chordata</taxon>
        <taxon>Tunicata</taxon>
        <taxon>Ascidiacea</taxon>
        <taxon>Phlebobranchia</taxon>
        <taxon>Ascidiidae</taxon>
        <taxon>Phallusia</taxon>
    </lineage>
</organism>
<dbReference type="InterPro" id="IPR002225">
    <property type="entry name" value="3Beta_OHSteriod_DH/Estase"/>
</dbReference>
<dbReference type="Gene3D" id="3.40.50.720">
    <property type="entry name" value="NAD(P)-binding Rossmann-like Domain"/>
    <property type="match status" value="1"/>
</dbReference>
<name>A0A6F9DF18_9ASCI</name>
<proteinExistence type="evidence at transcript level"/>
<dbReference type="AlphaFoldDB" id="A0A6F9DF18"/>
<comment type="similarity">
    <text evidence="1 3">Belongs to the 3-beta-HSD family.</text>
</comment>
<evidence type="ECO:0000313" key="5">
    <source>
        <dbReference type="EMBL" id="CAB3254352.1"/>
    </source>
</evidence>
<dbReference type="PANTHER" id="PTHR43245:SF51">
    <property type="entry name" value="SHORT CHAIN DEHYDROGENASE_REDUCTASE FAMILY 42E, MEMBER 2"/>
    <property type="match status" value="1"/>
</dbReference>